<accession>A0ABX1K3P7</accession>
<organism evidence="2 3">
    <name type="scientific">Cellulomonas septica</name>
    <dbReference type="NCBI Taxonomy" id="285080"/>
    <lineage>
        <taxon>Bacteria</taxon>
        <taxon>Bacillati</taxon>
        <taxon>Actinomycetota</taxon>
        <taxon>Actinomycetes</taxon>
        <taxon>Micrococcales</taxon>
        <taxon>Cellulomonadaceae</taxon>
        <taxon>Cellulomonas</taxon>
    </lineage>
</organism>
<dbReference type="Proteomes" id="UP000777774">
    <property type="component" value="Unassembled WGS sequence"/>
</dbReference>
<keyword evidence="2" id="KW-0067">ATP-binding</keyword>
<keyword evidence="2" id="KW-0547">Nucleotide-binding</keyword>
<proteinExistence type="predicted"/>
<gene>
    <name evidence="2" type="ORF">HGA02_13805</name>
</gene>
<dbReference type="EMBL" id="JAAXOY010000394">
    <property type="protein sequence ID" value="NKY40560.1"/>
    <property type="molecule type" value="Genomic_DNA"/>
</dbReference>
<sequence length="134" mass="14007">MPPDVRVEADLDGPDGAVVLARVHDALDRLWGIVGDVGETDRIALETAVVEVAGNVLRHGLDGHGHHLLLRADDAGLVAEITQPGPPPAVDLDTAMPGVDAESGRGLALTRMLVELTCSDQGGVTLWTLSRPRG</sequence>
<evidence type="ECO:0000313" key="2">
    <source>
        <dbReference type="EMBL" id="NKY40560.1"/>
    </source>
</evidence>
<dbReference type="GO" id="GO:0005524">
    <property type="term" value="F:ATP binding"/>
    <property type="evidence" value="ECO:0007669"/>
    <property type="project" value="UniProtKB-KW"/>
</dbReference>
<comment type="caution">
    <text evidence="2">The sequence shown here is derived from an EMBL/GenBank/DDBJ whole genome shotgun (WGS) entry which is preliminary data.</text>
</comment>
<dbReference type="Pfam" id="PF13581">
    <property type="entry name" value="HATPase_c_2"/>
    <property type="match status" value="1"/>
</dbReference>
<dbReference type="InterPro" id="IPR003594">
    <property type="entry name" value="HATPase_dom"/>
</dbReference>
<reference evidence="2 3" key="1">
    <citation type="submission" date="2020-04" db="EMBL/GenBank/DDBJ databases">
        <title>MicrobeNet Type strains.</title>
        <authorList>
            <person name="Nicholson A.C."/>
        </authorList>
    </citation>
    <scope>NUCLEOTIDE SEQUENCE [LARGE SCALE GENOMIC DNA]</scope>
    <source>
        <strain evidence="2 3">ATCC BAA-787</strain>
    </source>
</reference>
<dbReference type="InterPro" id="IPR036890">
    <property type="entry name" value="HATPase_C_sf"/>
</dbReference>
<dbReference type="RefSeq" id="WP_168679492.1">
    <property type="nucleotide sequence ID" value="NZ_JAAXOY010000394.1"/>
</dbReference>
<dbReference type="CDD" id="cd16936">
    <property type="entry name" value="HATPase_RsbW-like"/>
    <property type="match status" value="1"/>
</dbReference>
<protein>
    <submittedName>
        <fullName evidence="2">ATP-binding protein</fullName>
    </submittedName>
</protein>
<name>A0ABX1K3P7_9CELL</name>
<keyword evidence="3" id="KW-1185">Reference proteome</keyword>
<evidence type="ECO:0000313" key="3">
    <source>
        <dbReference type="Proteomes" id="UP000777774"/>
    </source>
</evidence>
<feature type="domain" description="Histidine kinase/HSP90-like ATPase" evidence="1">
    <location>
        <begin position="36"/>
        <end position="122"/>
    </location>
</feature>
<dbReference type="Gene3D" id="3.30.565.10">
    <property type="entry name" value="Histidine kinase-like ATPase, C-terminal domain"/>
    <property type="match status" value="1"/>
</dbReference>
<evidence type="ECO:0000259" key="1">
    <source>
        <dbReference type="Pfam" id="PF13581"/>
    </source>
</evidence>